<keyword evidence="3" id="KW-1185">Reference proteome</keyword>
<feature type="region of interest" description="Disordered" evidence="1">
    <location>
        <begin position="62"/>
        <end position="85"/>
    </location>
</feature>
<evidence type="ECO:0000313" key="3">
    <source>
        <dbReference type="Proteomes" id="UP000247515"/>
    </source>
</evidence>
<comment type="caution">
    <text evidence="2">The sequence shown here is derived from an EMBL/GenBank/DDBJ whole genome shotgun (WGS) entry which is preliminary data.</text>
</comment>
<dbReference type="InterPro" id="IPR008727">
    <property type="entry name" value="PAAR_motif"/>
</dbReference>
<gene>
    <name evidence="2" type="ORF">C7400_10255</name>
</gene>
<reference evidence="2 3" key="1">
    <citation type="submission" date="2018-05" db="EMBL/GenBank/DDBJ databases">
        <title>Genomic Encyclopedia of Type Strains, Phase IV (KMG-V): Genome sequencing to study the core and pangenomes of soil and plant-associated prokaryotes.</title>
        <authorList>
            <person name="Whitman W."/>
        </authorList>
    </citation>
    <scope>NUCLEOTIDE SEQUENCE [LARGE SCALE GENOMIC DNA]</scope>
    <source>
        <strain evidence="2 3">SIr-6563</strain>
    </source>
</reference>
<proteinExistence type="predicted"/>
<organism evidence="2 3">
    <name type="scientific">Paraburkholderia tropica</name>
    <dbReference type="NCBI Taxonomy" id="92647"/>
    <lineage>
        <taxon>Bacteria</taxon>
        <taxon>Pseudomonadati</taxon>
        <taxon>Pseudomonadota</taxon>
        <taxon>Betaproteobacteria</taxon>
        <taxon>Burkholderiales</taxon>
        <taxon>Burkholderiaceae</taxon>
        <taxon>Paraburkholderia</taxon>
    </lineage>
</organism>
<name>A0ABX5N0L6_9BURK</name>
<protein>
    <submittedName>
        <fullName evidence="2">Zn-binding protein involved in type VI secretion</fullName>
    </submittedName>
</protein>
<evidence type="ECO:0000256" key="1">
    <source>
        <dbReference type="SAM" id="MobiDB-lite"/>
    </source>
</evidence>
<dbReference type="EMBL" id="QJJV01000002">
    <property type="protein sequence ID" value="PXX19631.1"/>
    <property type="molecule type" value="Genomic_DNA"/>
</dbReference>
<sequence>MKSVVLVGHRHSCPLHGPGTVTTGAAEASINGRAIARVTDRISCGATIITGAANCEIEGHPVARQGDHTDHGGVLEEGDSNWMVE</sequence>
<dbReference type="Pfam" id="PF05488">
    <property type="entry name" value="PAAR_motif"/>
    <property type="match status" value="1"/>
</dbReference>
<dbReference type="CDD" id="cd14743">
    <property type="entry name" value="PAAR_CT_1"/>
    <property type="match status" value="1"/>
</dbReference>
<feature type="compositionally biased region" description="Basic and acidic residues" evidence="1">
    <location>
        <begin position="62"/>
        <end position="74"/>
    </location>
</feature>
<dbReference type="Proteomes" id="UP000247515">
    <property type="component" value="Unassembled WGS sequence"/>
</dbReference>
<accession>A0ABX5N0L6</accession>
<evidence type="ECO:0000313" key="2">
    <source>
        <dbReference type="EMBL" id="PXX19631.1"/>
    </source>
</evidence>
<dbReference type="RefSeq" id="WP_110325699.1">
    <property type="nucleotide sequence ID" value="NZ_CAJMYN010000038.1"/>
</dbReference>
<dbReference type="Gene3D" id="2.60.200.60">
    <property type="match status" value="2"/>
</dbReference>